<evidence type="ECO:0000313" key="1">
    <source>
        <dbReference type="EMBL" id="URZ09702.1"/>
    </source>
</evidence>
<dbReference type="RefSeq" id="WP_265854807.1">
    <property type="nucleotide sequence ID" value="NZ_CP096983.1"/>
</dbReference>
<dbReference type="EMBL" id="CP096983">
    <property type="protein sequence ID" value="URZ09702.1"/>
    <property type="molecule type" value="Genomic_DNA"/>
</dbReference>
<organism evidence="1 2">
    <name type="scientific">Clostridium felsineum</name>
    <dbReference type="NCBI Taxonomy" id="36839"/>
    <lineage>
        <taxon>Bacteria</taxon>
        <taxon>Bacillati</taxon>
        <taxon>Bacillota</taxon>
        <taxon>Clostridia</taxon>
        <taxon>Eubacteriales</taxon>
        <taxon>Clostridiaceae</taxon>
        <taxon>Clostridium</taxon>
    </lineage>
</organism>
<name>A0A1S8L6S9_9CLOT</name>
<gene>
    <name evidence="1" type="ORF">CROST_003950</name>
</gene>
<keyword evidence="2" id="KW-1185">Reference proteome</keyword>
<evidence type="ECO:0000313" key="2">
    <source>
        <dbReference type="Proteomes" id="UP000190951"/>
    </source>
</evidence>
<proteinExistence type="predicted"/>
<accession>A0A1S8L6S9</accession>
<sequence length="40" mass="4587">MSTFGNEIFEDDLALDIKYSFEEMLNSKAEINELIDNVMG</sequence>
<dbReference type="Proteomes" id="UP000190951">
    <property type="component" value="Chromosome"/>
</dbReference>
<dbReference type="KEGG" id="crw:CROST_003950"/>
<protein>
    <submittedName>
        <fullName evidence="1">Uncharacterized protein</fullName>
    </submittedName>
</protein>
<dbReference type="AlphaFoldDB" id="A0A1S8L6S9"/>
<reference evidence="1 2" key="1">
    <citation type="submission" date="2022-04" db="EMBL/GenBank/DDBJ databases">
        <title>Genome sequence of C. roseum typestrain.</title>
        <authorList>
            <person name="Poehlein A."/>
            <person name="Schoch T."/>
            <person name="Duerre P."/>
            <person name="Daniel R."/>
        </authorList>
    </citation>
    <scope>NUCLEOTIDE SEQUENCE [LARGE SCALE GENOMIC DNA]</scope>
    <source>
        <strain evidence="1 2">DSM 7320</strain>
    </source>
</reference>